<organism evidence="2 3">
    <name type="scientific">Pseudomonas weihenstephanensis</name>
    <dbReference type="NCBI Taxonomy" id="1608994"/>
    <lineage>
        <taxon>Bacteria</taxon>
        <taxon>Pseudomonadati</taxon>
        <taxon>Pseudomonadota</taxon>
        <taxon>Gammaproteobacteria</taxon>
        <taxon>Pseudomonadales</taxon>
        <taxon>Pseudomonadaceae</taxon>
        <taxon>Pseudomonas</taxon>
    </lineage>
</organism>
<feature type="domain" description="Erythromycin biosynthesis protein CIII-like C-terminal" evidence="1">
    <location>
        <begin position="190"/>
        <end position="297"/>
    </location>
</feature>
<proteinExistence type="predicted"/>
<dbReference type="RefSeq" id="WP_203302332.1">
    <property type="nucleotide sequence ID" value="NZ_JAAEBW010000002.1"/>
</dbReference>
<dbReference type="Gene3D" id="3.40.50.2000">
    <property type="entry name" value="Glycogen Phosphorylase B"/>
    <property type="match status" value="2"/>
</dbReference>
<name>A0ABS1ZEZ3_9PSED</name>
<reference evidence="2 3" key="1">
    <citation type="submission" date="2020-01" db="EMBL/GenBank/DDBJ databases">
        <title>Comparative genomics of meat spoilage bacteria.</title>
        <authorList>
            <person name="Hilgarth M."/>
            <person name="Vogel R.F."/>
        </authorList>
    </citation>
    <scope>NUCLEOTIDE SEQUENCE [LARGE SCALE GENOMIC DNA]</scope>
    <source>
        <strain evidence="2 3">TMW2.2077</strain>
    </source>
</reference>
<keyword evidence="3" id="KW-1185">Reference proteome</keyword>
<evidence type="ECO:0000313" key="2">
    <source>
        <dbReference type="EMBL" id="MBM1194603.1"/>
    </source>
</evidence>
<dbReference type="Proteomes" id="UP000809529">
    <property type="component" value="Unassembled WGS sequence"/>
</dbReference>
<dbReference type="InterPro" id="IPR010610">
    <property type="entry name" value="EryCIII-like_C"/>
</dbReference>
<evidence type="ECO:0000259" key="1">
    <source>
        <dbReference type="Pfam" id="PF06722"/>
    </source>
</evidence>
<comment type="caution">
    <text evidence="2">The sequence shown here is derived from an EMBL/GenBank/DDBJ whole genome shotgun (WGS) entry which is preliminary data.</text>
</comment>
<dbReference type="Pfam" id="PF06722">
    <property type="entry name" value="EryCIII-like_C"/>
    <property type="match status" value="1"/>
</dbReference>
<dbReference type="PANTHER" id="PTHR21015">
    <property type="entry name" value="UDP-N-ACETYLGLUCOSAMINE--N-ACETYLMURAMYL-(PENTAPEPTIDE) PYROPHOSPHORYL-UNDECAPRENOL N-ACETYLGLUCOSAMINE TRANSFERASE 1"/>
    <property type="match status" value="1"/>
</dbReference>
<accession>A0ABS1ZEZ3</accession>
<gene>
    <name evidence="2" type="ORF">GYN02_05340</name>
</gene>
<dbReference type="PANTHER" id="PTHR21015:SF22">
    <property type="entry name" value="GLYCOSYLTRANSFERASE"/>
    <property type="match status" value="1"/>
</dbReference>
<evidence type="ECO:0000313" key="3">
    <source>
        <dbReference type="Proteomes" id="UP000809529"/>
    </source>
</evidence>
<sequence>MTAARVRQLRTRVAARYHGMCIGETPLGLSSRDSIFFGPRIPPAVLPMDCMRESQVISEYQRLIDEVHDYFNQTLIQHGHPTLRAALSDTLINDVERFCQLSTQAFEYARDDLPQHLRFVGPLRNPPTSRNVVKDPFIEEDGRPLVIVTQGTVANADLNQLLLPTLRALAGLPVKVLALTGGRGIDPSLIPTADNLRVTDFVVYEQVLPHASVFITNGGYGSINNALGYGVPVLIAGTGEDKAETSTRVVWAGCGINLNTSYPSEQAIAHAVQKNITQASYRLRAKEIAEDFLQHDALAIISDELQQMLAETT</sequence>
<dbReference type="EMBL" id="JAAEBW010000002">
    <property type="protein sequence ID" value="MBM1194603.1"/>
    <property type="molecule type" value="Genomic_DNA"/>
</dbReference>
<dbReference type="SUPFAM" id="SSF53756">
    <property type="entry name" value="UDP-Glycosyltransferase/glycogen phosphorylase"/>
    <property type="match status" value="1"/>
</dbReference>
<protein>
    <submittedName>
        <fullName evidence="2">Glycosyltransferase</fullName>
    </submittedName>
</protein>